<comment type="similarity">
    <text evidence="3">Belongs to the ATPase gamma chain family.</text>
</comment>
<dbReference type="Gene3D" id="3.40.1380.10">
    <property type="match status" value="1"/>
</dbReference>
<evidence type="ECO:0000256" key="3">
    <source>
        <dbReference type="ARBA" id="ARBA00007681"/>
    </source>
</evidence>
<proteinExistence type="inferred from homology"/>
<evidence type="ECO:0000256" key="1">
    <source>
        <dbReference type="ARBA" id="ARBA00003456"/>
    </source>
</evidence>
<accession>A0A0F7KFA8</accession>
<dbReference type="KEGG" id="nco:AAW31_17020"/>
<evidence type="ECO:0000256" key="7">
    <source>
        <dbReference type="ARBA" id="ARBA00023136"/>
    </source>
</evidence>
<name>A0A0F7KFA8_9PROT</name>
<evidence type="ECO:0000313" key="11">
    <source>
        <dbReference type="EMBL" id="TYP91277.1"/>
    </source>
</evidence>
<dbReference type="Proteomes" id="UP000034156">
    <property type="component" value="Chromosome"/>
</dbReference>
<dbReference type="PRINTS" id="PR00126">
    <property type="entry name" value="ATPASEGAMMA"/>
</dbReference>
<dbReference type="AlphaFoldDB" id="A0A0F7KFA8"/>
<evidence type="ECO:0000256" key="9">
    <source>
        <dbReference type="ARBA" id="ARBA00023310"/>
    </source>
</evidence>
<keyword evidence="12" id="KW-1185">Reference proteome</keyword>
<reference evidence="11 13" key="3">
    <citation type="submission" date="2019-07" db="EMBL/GenBank/DDBJ databases">
        <title>Active sludge and wastewater microbial communities from Klosterneuburg, Austria.</title>
        <authorList>
            <person name="Wagner M."/>
        </authorList>
    </citation>
    <scope>NUCLEOTIDE SEQUENCE [LARGE SCALE GENOMIC DNA]</scope>
    <source>
        <strain evidence="11 13">Nm2</strain>
    </source>
</reference>
<keyword evidence="6" id="KW-0406">Ion transport</keyword>
<dbReference type="OrthoDB" id="187217at2"/>
<keyword evidence="8" id="KW-0139">CF(1)</keyword>
<keyword evidence="5" id="KW-0375">Hydrogen ion transport</keyword>
<dbReference type="EMBL" id="CP011451">
    <property type="protein sequence ID" value="AKH39135.1"/>
    <property type="molecule type" value="Genomic_DNA"/>
</dbReference>
<evidence type="ECO:0000313" key="10">
    <source>
        <dbReference type="EMBL" id="AKH39135.1"/>
    </source>
</evidence>
<evidence type="ECO:0000256" key="8">
    <source>
        <dbReference type="ARBA" id="ARBA00023196"/>
    </source>
</evidence>
<dbReference type="Gene3D" id="1.10.287.80">
    <property type="entry name" value="ATP synthase, gamma subunit, helix hairpin domain"/>
    <property type="match status" value="1"/>
</dbReference>
<comment type="function">
    <text evidence="1">Produces ATP from ADP in the presence of a proton gradient across the membrane. The gamma chain is believed to be important in regulating ATPase activity and the flow of protons through the CF(0) complex.</text>
</comment>
<sequence length="283" mass="33042">MSKRREVKERLATLDEINSVMKTMKNLALLEIRKLEMFLDTQRRVTTSIEMTAQDFLYFYPQIPAQPGHQQLLIVIGSERGFCGDYNESLVTFLNSQQLQRETLMVVVGRKLESKLLENFHIAAFIESHSVAEEVPITLQRLIEVLNRLQQAAPTKIGQISVLYYDDESEKIRLRQLLPLSLPEPELTYSHPPLLHLEPTQFLTKLTDQYLYVLLHEVFYSSFMRENHKRLAHMDSAIQHLEKDTARLRMRANRLRQEEIINEIEIILLSTEVLSANDKSFHP</sequence>
<dbReference type="Pfam" id="PF00231">
    <property type="entry name" value="ATP-synt"/>
    <property type="match status" value="1"/>
</dbReference>
<gene>
    <name evidence="10" type="ORF">AAW31_17020</name>
    <name evidence="11" type="ORF">BCL69_101048</name>
</gene>
<dbReference type="RefSeq" id="WP_046851159.1">
    <property type="nucleotide sequence ID" value="NZ_CBDIPD010000056.1"/>
</dbReference>
<dbReference type="InterPro" id="IPR000131">
    <property type="entry name" value="ATP_synth_F1_gsu"/>
</dbReference>
<dbReference type="InterPro" id="IPR035968">
    <property type="entry name" value="ATP_synth_F1_ATPase_gsu"/>
</dbReference>
<evidence type="ECO:0000313" key="12">
    <source>
        <dbReference type="Proteomes" id="UP000034156"/>
    </source>
</evidence>
<evidence type="ECO:0000256" key="4">
    <source>
        <dbReference type="ARBA" id="ARBA00022448"/>
    </source>
</evidence>
<dbReference type="EMBL" id="VNHT01000010">
    <property type="protein sequence ID" value="TYP91277.1"/>
    <property type="molecule type" value="Genomic_DNA"/>
</dbReference>
<reference evidence="10 12" key="2">
    <citation type="journal article" date="2016" name="Genome Announc.">
        <title>Genome Sequence of Nitrosomonas communis Strain Nm2, a Mesophilic Ammonia-Oxidizing Bacterium Isolated from Mediterranean Soil.</title>
        <authorList>
            <person name="Kozlowski J.A."/>
            <person name="Kits K.D."/>
            <person name="Stein L.Y."/>
        </authorList>
    </citation>
    <scope>NUCLEOTIDE SEQUENCE [LARGE SCALE GENOMIC DNA]</scope>
    <source>
        <strain evidence="10 12">Nm2</strain>
    </source>
</reference>
<keyword evidence="9" id="KW-0066">ATP synthesis</keyword>
<dbReference type="Proteomes" id="UP000324176">
    <property type="component" value="Unassembled WGS sequence"/>
</dbReference>
<dbReference type="SUPFAM" id="SSF52943">
    <property type="entry name" value="ATP synthase (F1-ATPase), gamma subunit"/>
    <property type="match status" value="1"/>
</dbReference>
<dbReference type="GO" id="GO:0045259">
    <property type="term" value="C:proton-transporting ATP synthase complex"/>
    <property type="evidence" value="ECO:0007669"/>
    <property type="project" value="UniProtKB-KW"/>
</dbReference>
<keyword evidence="7" id="KW-0472">Membrane</keyword>
<evidence type="ECO:0000256" key="5">
    <source>
        <dbReference type="ARBA" id="ARBA00022781"/>
    </source>
</evidence>
<organism evidence="10 12">
    <name type="scientific">Nitrosomonas communis</name>
    <dbReference type="NCBI Taxonomy" id="44574"/>
    <lineage>
        <taxon>Bacteria</taxon>
        <taxon>Pseudomonadati</taxon>
        <taxon>Pseudomonadota</taxon>
        <taxon>Betaproteobacteria</taxon>
        <taxon>Nitrosomonadales</taxon>
        <taxon>Nitrosomonadaceae</taxon>
        <taxon>Nitrosomonas</taxon>
    </lineage>
</organism>
<reference evidence="12" key="1">
    <citation type="submission" date="2015-05" db="EMBL/GenBank/DDBJ databases">
        <title>Draft genome of Nitrosomonas communis strain Nm2.</title>
        <authorList>
            <person name="Kozlowski J.A."/>
            <person name="Kits K.D."/>
            <person name="Stein L.Y."/>
        </authorList>
    </citation>
    <scope>NUCLEOTIDE SEQUENCE [LARGE SCALE GENOMIC DNA]</scope>
    <source>
        <strain evidence="12">Nm2</strain>
    </source>
</reference>
<evidence type="ECO:0000256" key="2">
    <source>
        <dbReference type="ARBA" id="ARBA00004170"/>
    </source>
</evidence>
<comment type="subcellular location">
    <subcellularLocation>
        <location evidence="2">Membrane</location>
        <topology evidence="2">Peripheral membrane protein</topology>
    </subcellularLocation>
</comment>
<evidence type="ECO:0000256" key="6">
    <source>
        <dbReference type="ARBA" id="ARBA00023065"/>
    </source>
</evidence>
<dbReference type="GO" id="GO:0046933">
    <property type="term" value="F:proton-transporting ATP synthase activity, rotational mechanism"/>
    <property type="evidence" value="ECO:0007669"/>
    <property type="project" value="InterPro"/>
</dbReference>
<keyword evidence="4" id="KW-0813">Transport</keyword>
<evidence type="ECO:0000313" key="13">
    <source>
        <dbReference type="Proteomes" id="UP000324176"/>
    </source>
</evidence>
<protein>
    <submittedName>
        <fullName evidence="11">F-type H+-transporting ATPase subunit gamma</fullName>
    </submittedName>
</protein>
<dbReference type="PATRIC" id="fig|44574.3.peg.4100"/>